<dbReference type="PROSITE" id="PS50206">
    <property type="entry name" value="RHODANESE_3"/>
    <property type="match status" value="2"/>
</dbReference>
<dbReference type="OrthoDB" id="9977at2157"/>
<sequence length="257" mass="28529">MAGRVVSTEWLEANRTAVSVVDVRREWEYDEKHVPGAVNVPYESFRDPGEQTPGKLPTAKAFGDLLGSAGIESDDVIVAYDGTFGTYASRFLLTAEVFGHDPDRLHLLHTDIDGWEREHATAAEPPDITPRSYDCERAADSPLLAAEELEDALDSAVIVDTRDDIEYDTVHIPGAINFQWRSLVDEADRALLPADELRSVLTAEGIPLDRPVRLYCNTARRLSFLYVVLRHLGHDDVAFYEGGIDNWADYGGPVETT</sequence>
<gene>
    <name evidence="3" type="ORF">GRX03_12085</name>
</gene>
<dbReference type="PROSITE" id="PS00380">
    <property type="entry name" value="RHODANESE_1"/>
    <property type="match status" value="2"/>
</dbReference>
<dbReference type="InterPro" id="IPR051126">
    <property type="entry name" value="Thiosulfate_sulfurtransferase"/>
</dbReference>
<protein>
    <submittedName>
        <fullName evidence="3">Sulfurtransferase</fullName>
    </submittedName>
</protein>
<comment type="caution">
    <text evidence="3">The sequence shown here is derived from an EMBL/GenBank/DDBJ whole genome shotgun (WGS) entry which is preliminary data.</text>
</comment>
<proteinExistence type="predicted"/>
<accession>A0A6B0TGM9</accession>
<dbReference type="PANTHER" id="PTHR43855">
    <property type="entry name" value="THIOSULFATE SULFURTRANSFERASE"/>
    <property type="match status" value="1"/>
</dbReference>
<dbReference type="GO" id="GO:0004792">
    <property type="term" value="F:thiosulfate-cyanide sulfurtransferase activity"/>
    <property type="evidence" value="ECO:0007669"/>
    <property type="project" value="InterPro"/>
</dbReference>
<evidence type="ECO:0000259" key="2">
    <source>
        <dbReference type="PROSITE" id="PS50206"/>
    </source>
</evidence>
<dbReference type="CDD" id="cd01448">
    <property type="entry name" value="TST_Repeat_1"/>
    <property type="match status" value="1"/>
</dbReference>
<organism evidence="3 4">
    <name type="scientific">Halovenus carboxidivorans</name>
    <dbReference type="NCBI Taxonomy" id="2692199"/>
    <lineage>
        <taxon>Archaea</taxon>
        <taxon>Methanobacteriati</taxon>
        <taxon>Methanobacteriota</taxon>
        <taxon>Stenosarchaea group</taxon>
        <taxon>Halobacteria</taxon>
        <taxon>Halobacteriales</taxon>
        <taxon>Haloarculaceae</taxon>
        <taxon>Halovenus</taxon>
    </lineage>
</organism>
<dbReference type="SUPFAM" id="SSF52821">
    <property type="entry name" value="Rhodanese/Cell cycle control phosphatase"/>
    <property type="match status" value="2"/>
</dbReference>
<evidence type="ECO:0000256" key="1">
    <source>
        <dbReference type="ARBA" id="ARBA00022737"/>
    </source>
</evidence>
<dbReference type="EMBL" id="WUUT01000004">
    <property type="protein sequence ID" value="MXR52339.1"/>
    <property type="molecule type" value="Genomic_DNA"/>
</dbReference>
<dbReference type="InterPro" id="IPR036873">
    <property type="entry name" value="Rhodanese-like_dom_sf"/>
</dbReference>
<keyword evidence="1" id="KW-0677">Repeat</keyword>
<dbReference type="PANTHER" id="PTHR43855:SF1">
    <property type="entry name" value="THIOSULFATE SULFURTRANSFERASE"/>
    <property type="match status" value="1"/>
</dbReference>
<dbReference type="Proteomes" id="UP000466535">
    <property type="component" value="Unassembled WGS sequence"/>
</dbReference>
<keyword evidence="3" id="KW-0808">Transferase</keyword>
<dbReference type="Gene3D" id="3.40.250.10">
    <property type="entry name" value="Rhodanese-like domain"/>
    <property type="match status" value="2"/>
</dbReference>
<evidence type="ECO:0000313" key="4">
    <source>
        <dbReference type="Proteomes" id="UP000466535"/>
    </source>
</evidence>
<dbReference type="AlphaFoldDB" id="A0A6B0TGM9"/>
<name>A0A6B0TGM9_9EURY</name>
<dbReference type="InterPro" id="IPR001763">
    <property type="entry name" value="Rhodanese-like_dom"/>
</dbReference>
<keyword evidence="4" id="KW-1185">Reference proteome</keyword>
<feature type="domain" description="Rhodanese" evidence="2">
    <location>
        <begin position="14"/>
        <end position="124"/>
    </location>
</feature>
<dbReference type="SMART" id="SM00450">
    <property type="entry name" value="RHOD"/>
    <property type="match status" value="2"/>
</dbReference>
<reference evidence="3 4" key="1">
    <citation type="submission" date="2019-12" db="EMBL/GenBank/DDBJ databases">
        <title>Isolation and characterization of three novel carbon monoxide-oxidizing members of Halobacteria from salione crusts and soils.</title>
        <authorList>
            <person name="Myers M.R."/>
            <person name="King G.M."/>
        </authorList>
    </citation>
    <scope>NUCLEOTIDE SEQUENCE [LARGE SCALE GENOMIC DNA]</scope>
    <source>
        <strain evidence="3 4">WSH3</strain>
    </source>
</reference>
<dbReference type="Pfam" id="PF00581">
    <property type="entry name" value="Rhodanese"/>
    <property type="match status" value="2"/>
</dbReference>
<evidence type="ECO:0000313" key="3">
    <source>
        <dbReference type="EMBL" id="MXR52339.1"/>
    </source>
</evidence>
<feature type="domain" description="Rhodanese" evidence="2">
    <location>
        <begin position="152"/>
        <end position="256"/>
    </location>
</feature>
<dbReference type="InterPro" id="IPR001307">
    <property type="entry name" value="Thiosulphate_STrfase_CS"/>
</dbReference>
<dbReference type="RefSeq" id="WP_159764458.1">
    <property type="nucleotide sequence ID" value="NZ_WUUT01000004.1"/>
</dbReference>